<evidence type="ECO:0000313" key="2">
    <source>
        <dbReference type="EMBL" id="ETW33241.1"/>
    </source>
</evidence>
<organism evidence="2 3">
    <name type="scientific">Plasmodium falciparum Tanzania</name>
    <name type="common">2000708</name>
    <dbReference type="NCBI Taxonomy" id="1036725"/>
    <lineage>
        <taxon>Eukaryota</taxon>
        <taxon>Sar</taxon>
        <taxon>Alveolata</taxon>
        <taxon>Apicomplexa</taxon>
        <taxon>Aconoidasida</taxon>
        <taxon>Haemosporida</taxon>
        <taxon>Plasmodiidae</taxon>
        <taxon>Plasmodium</taxon>
        <taxon>Plasmodium (Laverania)</taxon>
    </lineage>
</organism>
<evidence type="ECO:0000256" key="1">
    <source>
        <dbReference type="SAM" id="Phobius"/>
    </source>
</evidence>
<keyword evidence="1" id="KW-1133">Transmembrane helix</keyword>
<protein>
    <recommendedName>
        <fullName evidence="4">Surface antigen</fullName>
    </recommendedName>
</protein>
<dbReference type="AlphaFoldDB" id="A0A024VZA6"/>
<keyword evidence="1" id="KW-0812">Transmembrane</keyword>
<evidence type="ECO:0000313" key="3">
    <source>
        <dbReference type="Proteomes" id="UP000030708"/>
    </source>
</evidence>
<sequence length="191" mass="20989">MQRKLYNNFNVKSVMDFEKFSHISKVKPCECEYKNKSNNQLHSLNNVHDNYLSNLNAGCAGAIGVCAVSSTVTKIAGATAAAKDVLNAASTETLLTQWTKFLAVINLFSKSAVESAITSTVNTVSNFSLPLGVTAETAATAATAASTAFFYYGIAIVMLIAVIIIVIYLYVWLRERRKNSFKHEYKKHLFT</sequence>
<reference evidence="2 3" key="1">
    <citation type="submission" date="2013-02" db="EMBL/GenBank/DDBJ databases">
        <title>The Genome Annotation of Plasmodium falciparum Tanzania (2000708).</title>
        <authorList>
            <consortium name="The Broad Institute Genome Sequencing Platform"/>
            <consortium name="The Broad Institute Genome Sequencing Center for Infectious Disease"/>
            <person name="Neafsey D."/>
            <person name="Hoffman S."/>
            <person name="Volkman S."/>
            <person name="Rosenthal P."/>
            <person name="Walker B."/>
            <person name="Young S.K."/>
            <person name="Zeng Q."/>
            <person name="Gargeya S."/>
            <person name="Fitzgerald M."/>
            <person name="Haas B."/>
            <person name="Abouelleil A."/>
            <person name="Allen A.W."/>
            <person name="Alvarado L."/>
            <person name="Arachchi H.M."/>
            <person name="Berlin A.M."/>
            <person name="Chapman S.B."/>
            <person name="Gainer-Dewar J."/>
            <person name="Goldberg J."/>
            <person name="Griggs A."/>
            <person name="Gujja S."/>
            <person name="Hansen M."/>
            <person name="Howarth C."/>
            <person name="Imamovic A."/>
            <person name="Ireland A."/>
            <person name="Larimer J."/>
            <person name="McCowan C."/>
            <person name="Murphy C."/>
            <person name="Pearson M."/>
            <person name="Poon T.W."/>
            <person name="Priest M."/>
            <person name="Roberts A."/>
            <person name="Saif S."/>
            <person name="Shea T."/>
            <person name="Sisk P."/>
            <person name="Sykes S."/>
            <person name="Wortman J."/>
            <person name="Nusbaum C."/>
            <person name="Birren B."/>
        </authorList>
    </citation>
    <scope>NUCLEOTIDE SEQUENCE [LARGE SCALE GENOMIC DNA]</scope>
    <source>
        <strain evidence="3">Tanzania (2000708)</strain>
    </source>
</reference>
<feature type="transmembrane region" description="Helical" evidence="1">
    <location>
        <begin position="149"/>
        <end position="173"/>
    </location>
</feature>
<keyword evidence="1" id="KW-0472">Membrane</keyword>
<accession>A0A024VZA6</accession>
<dbReference type="Pfam" id="PF17410">
    <property type="entry name" value="Stevor"/>
    <property type="match status" value="1"/>
</dbReference>
<dbReference type="EMBL" id="KI926784">
    <property type="protein sequence ID" value="ETW33241.1"/>
    <property type="molecule type" value="Genomic_DNA"/>
</dbReference>
<proteinExistence type="predicted"/>
<evidence type="ECO:0008006" key="4">
    <source>
        <dbReference type="Google" id="ProtNLM"/>
    </source>
</evidence>
<dbReference type="InterPro" id="IPR006374">
    <property type="entry name" value="VSA_Stevor"/>
</dbReference>
<name>A0A024VZA6_PLAFA</name>
<gene>
    <name evidence="2" type="ORF">PFTANZ_06041</name>
</gene>
<dbReference type="Proteomes" id="UP000030708">
    <property type="component" value="Unassembled WGS sequence"/>
</dbReference>
<reference evidence="2 3" key="2">
    <citation type="submission" date="2013-02" db="EMBL/GenBank/DDBJ databases">
        <title>The Genome Sequence of Plasmodium falciparum Tanzania (2000708).</title>
        <authorList>
            <consortium name="The Broad Institute Genome Sequencing Platform"/>
            <consortium name="The Broad Institute Genome Sequencing Center for Infectious Disease"/>
            <person name="Neafsey D."/>
            <person name="Cheeseman I."/>
            <person name="Volkman S."/>
            <person name="Adams J."/>
            <person name="Walker B."/>
            <person name="Young S.K."/>
            <person name="Zeng Q."/>
            <person name="Gargeya S."/>
            <person name="Fitzgerald M."/>
            <person name="Haas B."/>
            <person name="Abouelleil A."/>
            <person name="Alvarado L."/>
            <person name="Arachchi H.M."/>
            <person name="Berlin A.M."/>
            <person name="Chapman S.B."/>
            <person name="Dewar J."/>
            <person name="Goldberg J."/>
            <person name="Griggs A."/>
            <person name="Gujja S."/>
            <person name="Hansen M."/>
            <person name="Howarth C."/>
            <person name="Imamovic A."/>
            <person name="Larimer J."/>
            <person name="McCowan C."/>
            <person name="Murphy C."/>
            <person name="Neiman D."/>
            <person name="Pearson M."/>
            <person name="Priest M."/>
            <person name="Roberts A."/>
            <person name="Saif S."/>
            <person name="Shea T."/>
            <person name="Sisk P."/>
            <person name="Sykes S."/>
            <person name="Wortman J."/>
            <person name="Nusbaum C."/>
            <person name="Birren B."/>
        </authorList>
    </citation>
    <scope>NUCLEOTIDE SEQUENCE [LARGE SCALE GENOMIC DNA]</scope>
    <source>
        <strain evidence="3">Tanzania (2000708)</strain>
    </source>
</reference>